<dbReference type="KEGG" id="ppel:H6H00_18395"/>
<feature type="chain" id="PRO_5029012350" evidence="2">
    <location>
        <begin position="28"/>
        <end position="456"/>
    </location>
</feature>
<reference evidence="4 5" key="1">
    <citation type="submission" date="2020-08" db="EMBL/GenBank/DDBJ databases">
        <authorList>
            <person name="Mo P."/>
        </authorList>
    </citation>
    <scope>NUCLEOTIDE SEQUENCE [LARGE SCALE GENOMIC DNA]</scope>
    <source>
        <strain evidence="4 5">CGMCC 4.1532</strain>
    </source>
</reference>
<sequence length="456" mass="47242">MKFSTPRALAVGLVAAIGATGAMSGMATENPSARGMIVVAEFDSAGPLLTRNEVKVDGVVIGEVQDTIIDGDHADVVLDLDPSALPLYRDATATIRPISLLGERYVDLERGTPGTAEMAAGDVIPRHRTGTNVDLDEILNTVDEPTGESLAFLVTTLGDGLRDNGGNVDAALQALAPALRDTEGLTSVLEDQNVLLGSLVDQVEPVAGALAADGGASLDQLVASADRLLAASTRQQEALDQTLAELPGALRSARTTLDELAGTAEQTTPTLRSLRPVTDDLTEISGELRTFADSLDPALAQADPVLQEARKLLEEAQPVAADLRTASPDLRTASSSARPLVEDLTANLDNVLNFVRYWALTTNGYDGISHYFRAHIIVNQDTVTNFLPQALPVPPLFGTPPLIGGEQPGSDVPGTSTSPPAGGSLLEAPGPDDDGATGLTPEQESGMLGSLLGGGS</sequence>
<evidence type="ECO:0000259" key="3">
    <source>
        <dbReference type="Pfam" id="PF02470"/>
    </source>
</evidence>
<proteinExistence type="predicted"/>
<dbReference type="GO" id="GO:0005548">
    <property type="term" value="F:phospholipid transporter activity"/>
    <property type="evidence" value="ECO:0007669"/>
    <property type="project" value="TreeGrafter"/>
</dbReference>
<feature type="signal peptide" evidence="2">
    <location>
        <begin position="1"/>
        <end position="27"/>
    </location>
</feature>
<dbReference type="PANTHER" id="PTHR33371:SF4">
    <property type="entry name" value="INTERMEMBRANE PHOSPHOLIPID TRANSPORT SYSTEM BINDING PROTEIN MLAD"/>
    <property type="match status" value="1"/>
</dbReference>
<dbReference type="AlphaFoldDB" id="A0A7G7MBR0"/>
<dbReference type="InterPro" id="IPR003399">
    <property type="entry name" value="Mce/MlaD"/>
</dbReference>
<feature type="domain" description="Mce/MlaD" evidence="3">
    <location>
        <begin position="37"/>
        <end position="111"/>
    </location>
</feature>
<evidence type="ECO:0000256" key="1">
    <source>
        <dbReference type="SAM" id="MobiDB-lite"/>
    </source>
</evidence>
<keyword evidence="2" id="KW-0732">Signal</keyword>
<dbReference type="Pfam" id="PF02470">
    <property type="entry name" value="MlaD"/>
    <property type="match status" value="1"/>
</dbReference>
<gene>
    <name evidence="4" type="ORF">H6H00_18395</name>
</gene>
<dbReference type="PANTHER" id="PTHR33371">
    <property type="entry name" value="INTERMEMBRANE PHOSPHOLIPID TRANSPORT SYSTEM BINDING PROTEIN MLAD-RELATED"/>
    <property type="match status" value="1"/>
</dbReference>
<dbReference type="InterPro" id="IPR052336">
    <property type="entry name" value="MlaD_Phospholipid_Transporter"/>
</dbReference>
<dbReference type="EMBL" id="CP060131">
    <property type="protein sequence ID" value="QNG50221.1"/>
    <property type="molecule type" value="Genomic_DNA"/>
</dbReference>
<name>A0A7G7MBR0_9PSEU</name>
<organism evidence="4 5">
    <name type="scientific">Pseudonocardia petroleophila</name>
    <dbReference type="NCBI Taxonomy" id="37331"/>
    <lineage>
        <taxon>Bacteria</taxon>
        <taxon>Bacillati</taxon>
        <taxon>Actinomycetota</taxon>
        <taxon>Actinomycetes</taxon>
        <taxon>Pseudonocardiales</taxon>
        <taxon>Pseudonocardiaceae</taxon>
        <taxon>Pseudonocardia</taxon>
    </lineage>
</organism>
<dbReference type="Proteomes" id="UP000515728">
    <property type="component" value="Chromosome"/>
</dbReference>
<evidence type="ECO:0000256" key="2">
    <source>
        <dbReference type="SAM" id="SignalP"/>
    </source>
</evidence>
<protein>
    <submittedName>
        <fullName evidence="4">MCE family protein</fullName>
    </submittedName>
</protein>
<dbReference type="GO" id="GO:0005543">
    <property type="term" value="F:phospholipid binding"/>
    <property type="evidence" value="ECO:0007669"/>
    <property type="project" value="TreeGrafter"/>
</dbReference>
<evidence type="ECO:0000313" key="4">
    <source>
        <dbReference type="EMBL" id="QNG50221.1"/>
    </source>
</evidence>
<evidence type="ECO:0000313" key="5">
    <source>
        <dbReference type="Proteomes" id="UP000515728"/>
    </source>
</evidence>
<feature type="region of interest" description="Disordered" evidence="1">
    <location>
        <begin position="398"/>
        <end position="456"/>
    </location>
</feature>
<keyword evidence="5" id="KW-1185">Reference proteome</keyword>
<accession>A0A7G7MBR0</accession>